<sequence length="153" mass="14735">MGPSGQTLPPGMGLSGQTPPSGMGPSGQTPTPGMGPSGMTPPSGISGASGSPGSVTPSGSGRASGGPTAMTPVPGAGGPPGTTSQPRPPANISAVQICFDQFPMVIDFAASLEESVECAGKVVPRLDSNLNSVTEPVVFLPDIGLVFSGASCG</sequence>
<evidence type="ECO:0000313" key="2">
    <source>
        <dbReference type="EMBL" id="KAK7494868.1"/>
    </source>
</evidence>
<name>A0ABD0L6G9_9CAEN</name>
<gene>
    <name evidence="2" type="ORF">BaRGS_00013995</name>
</gene>
<evidence type="ECO:0000313" key="3">
    <source>
        <dbReference type="Proteomes" id="UP001519460"/>
    </source>
</evidence>
<keyword evidence="3" id="KW-1185">Reference proteome</keyword>
<dbReference type="AlphaFoldDB" id="A0ABD0L6G9"/>
<feature type="region of interest" description="Disordered" evidence="1">
    <location>
        <begin position="1"/>
        <end position="90"/>
    </location>
</feature>
<feature type="compositionally biased region" description="Low complexity" evidence="1">
    <location>
        <begin position="15"/>
        <end position="74"/>
    </location>
</feature>
<accession>A0ABD0L6G9</accession>
<dbReference type="EMBL" id="JACVVK020000080">
    <property type="protein sequence ID" value="KAK7494868.1"/>
    <property type="molecule type" value="Genomic_DNA"/>
</dbReference>
<evidence type="ECO:0000256" key="1">
    <source>
        <dbReference type="SAM" id="MobiDB-lite"/>
    </source>
</evidence>
<reference evidence="2 3" key="1">
    <citation type="journal article" date="2023" name="Sci. Data">
        <title>Genome assembly of the Korean intertidal mud-creeper Batillaria attramentaria.</title>
        <authorList>
            <person name="Patra A.K."/>
            <person name="Ho P.T."/>
            <person name="Jun S."/>
            <person name="Lee S.J."/>
            <person name="Kim Y."/>
            <person name="Won Y.J."/>
        </authorList>
    </citation>
    <scope>NUCLEOTIDE SEQUENCE [LARGE SCALE GENOMIC DNA]</scope>
    <source>
        <strain evidence="2">Wonlab-2016</strain>
    </source>
</reference>
<proteinExistence type="predicted"/>
<organism evidence="2 3">
    <name type="scientific">Batillaria attramentaria</name>
    <dbReference type="NCBI Taxonomy" id="370345"/>
    <lineage>
        <taxon>Eukaryota</taxon>
        <taxon>Metazoa</taxon>
        <taxon>Spiralia</taxon>
        <taxon>Lophotrochozoa</taxon>
        <taxon>Mollusca</taxon>
        <taxon>Gastropoda</taxon>
        <taxon>Caenogastropoda</taxon>
        <taxon>Sorbeoconcha</taxon>
        <taxon>Cerithioidea</taxon>
        <taxon>Batillariidae</taxon>
        <taxon>Batillaria</taxon>
    </lineage>
</organism>
<comment type="caution">
    <text evidence="2">The sequence shown here is derived from an EMBL/GenBank/DDBJ whole genome shotgun (WGS) entry which is preliminary data.</text>
</comment>
<dbReference type="Proteomes" id="UP001519460">
    <property type="component" value="Unassembled WGS sequence"/>
</dbReference>
<protein>
    <submittedName>
        <fullName evidence="2">Uncharacterized protein</fullName>
    </submittedName>
</protein>